<dbReference type="EMBL" id="JAAAJA010000305">
    <property type="protein sequence ID" value="KAG0256323.1"/>
    <property type="molecule type" value="Genomic_DNA"/>
</dbReference>
<feature type="compositionally biased region" description="Polar residues" evidence="1">
    <location>
        <begin position="398"/>
        <end position="410"/>
    </location>
</feature>
<feature type="compositionally biased region" description="Low complexity" evidence="1">
    <location>
        <begin position="97"/>
        <end position="112"/>
    </location>
</feature>
<feature type="compositionally biased region" description="Polar residues" evidence="1">
    <location>
        <begin position="456"/>
        <end position="467"/>
    </location>
</feature>
<feature type="region of interest" description="Disordered" evidence="1">
    <location>
        <begin position="626"/>
        <end position="695"/>
    </location>
</feature>
<feature type="compositionally biased region" description="Polar residues" evidence="1">
    <location>
        <begin position="346"/>
        <end position="359"/>
    </location>
</feature>
<feature type="region of interest" description="Disordered" evidence="1">
    <location>
        <begin position="337"/>
        <end position="511"/>
    </location>
</feature>
<feature type="compositionally biased region" description="Low complexity" evidence="1">
    <location>
        <begin position="425"/>
        <end position="440"/>
    </location>
</feature>
<reference evidence="2" key="1">
    <citation type="journal article" date="2020" name="Fungal Divers.">
        <title>Resolving the Mortierellaceae phylogeny through synthesis of multi-gene phylogenetics and phylogenomics.</title>
        <authorList>
            <person name="Vandepol N."/>
            <person name="Liber J."/>
            <person name="Desiro A."/>
            <person name="Na H."/>
            <person name="Kennedy M."/>
            <person name="Barry K."/>
            <person name="Grigoriev I.V."/>
            <person name="Miller A.N."/>
            <person name="O'Donnell K."/>
            <person name="Stajich J.E."/>
            <person name="Bonito G."/>
        </authorList>
    </citation>
    <scope>NUCLEOTIDE SEQUENCE</scope>
    <source>
        <strain evidence="2">KOD948</strain>
    </source>
</reference>
<feature type="compositionally biased region" description="Polar residues" evidence="1">
    <location>
        <begin position="27"/>
        <end position="38"/>
    </location>
</feature>
<accession>A0A9P6PZC9</accession>
<name>A0A9P6PZC9_9FUNG</name>
<feature type="region of interest" description="Disordered" evidence="1">
    <location>
        <begin position="785"/>
        <end position="817"/>
    </location>
</feature>
<dbReference type="OrthoDB" id="2421798at2759"/>
<protein>
    <submittedName>
        <fullName evidence="2">Uncharacterized protein</fullName>
    </submittedName>
</protein>
<feature type="compositionally biased region" description="Acidic residues" evidence="1">
    <location>
        <begin position="800"/>
        <end position="809"/>
    </location>
</feature>
<comment type="caution">
    <text evidence="2">The sequence shown here is derived from an EMBL/GenBank/DDBJ whole genome shotgun (WGS) entry which is preliminary data.</text>
</comment>
<feature type="region of interest" description="Disordered" evidence="1">
    <location>
        <begin position="928"/>
        <end position="972"/>
    </location>
</feature>
<gene>
    <name evidence="2" type="ORF">BG011_004628</name>
</gene>
<dbReference type="AlphaFoldDB" id="A0A9P6PZC9"/>
<organism evidence="2 3">
    <name type="scientific">Mortierella polycephala</name>
    <dbReference type="NCBI Taxonomy" id="41804"/>
    <lineage>
        <taxon>Eukaryota</taxon>
        <taxon>Fungi</taxon>
        <taxon>Fungi incertae sedis</taxon>
        <taxon>Mucoromycota</taxon>
        <taxon>Mortierellomycotina</taxon>
        <taxon>Mortierellomycetes</taxon>
        <taxon>Mortierellales</taxon>
        <taxon>Mortierellaceae</taxon>
        <taxon>Mortierella</taxon>
    </lineage>
</organism>
<dbReference type="Proteomes" id="UP000726737">
    <property type="component" value="Unassembled WGS sequence"/>
</dbReference>
<evidence type="ECO:0000313" key="2">
    <source>
        <dbReference type="EMBL" id="KAG0256323.1"/>
    </source>
</evidence>
<sequence>MPSSKKRKRANRLAAINASLPYPPLQQPNSPTSGTGSKVANGLPAFKYMAVSNQSSQGASFQLPALQGRPKSPITPLFTQGRGIHTLPPRPLPPSTPRSHSAFGPPSSTSTKPCPPTTPVTSVSNKLTTAAMTETSTNKHKQTKAQSVAVQSAAVLGKSIKAEIRDTRKAAGECIVRGAVYIFSREYAFMTRPLFMHLYRTLFGCPGLQGTDLSNDCGFLENKMIKTIVEVQVTDNVRYYRLKPTYFEELAQGAVSVPVKPQSKYFALDDKYNLPPVTPLNPTLMSRLAQEFDVKYISVAMLFPDLWPSVLDERVPIALQYYRRLLPMFYPELHPNVSHPGPPARTYTTQKQEQASSRSAALPKPLTHPLPACPSTANQKPDLSNGVDSKFQAHPQPSGLSAQSLTTLEQGPSPLPNRTPVKLETSPQPSSPSAQSPTTQKHGSSPLLNGVPLKSEISSDTSVQPLTPLTPRMQGLVPSPDAVRSKHQVHISPTSASAQPSMPKPSSSHTTAVIDPETYKSLLQFAQQRGTLAKRALKVLESYSGNLPSLEEDSDMDLDEDEAPGLPPVTHIEPVGAEAAHFVSGQESVYSQDNQGCATAEIASQDVPMNARKAEAETVTFMASAEGIRRQSQEQNQPCYGAEEGKRGASHDGSSSQRKDARDYPGASGDSGNDGGASTKEVISPGFVPPSGDGTFTLPRPLLPPLENLKMPWNKRDVPMGSEGLGQMMAGRLPHMSRDNILKRRREALDKIIEYTWKLPMMSLQAAWRVIIVRWQGWGFDELTGQDEDMDSRDEHDDSGQDDALEQVDNDPQGSTTSARLRMHHEMVQQMRMRAGFAPEPFPGDEDREEDEEREGDENDGPDDDGVGSSTGTRAPESILRIKKIGKKKAEQLRRKEQMRAYHEFMEMQRQERRQQEEMFRMQDALKQEERERKRVAQMEKDRQRKEQLKQDEAKENHTRMKQAHAERVKEENARRDLVDYLQRIKSFRLSELAKRLGRTEQQLLKDLAAVAQESESQPNCQDATDAAMVPRILLASSISTSSSPIAYASPPQTSRAHLLVLYDSVTDQYVVLDQTKLSEFADVVKTKGRIGKRELSLASETILETAPSIN</sequence>
<feature type="region of interest" description="Disordered" evidence="1">
    <location>
        <begin position="66"/>
        <end position="122"/>
    </location>
</feature>
<feature type="region of interest" description="Disordered" evidence="1">
    <location>
        <begin position="835"/>
        <end position="880"/>
    </location>
</feature>
<feature type="compositionally biased region" description="Acidic residues" evidence="1">
    <location>
        <begin position="843"/>
        <end position="866"/>
    </location>
</feature>
<feature type="region of interest" description="Disordered" evidence="1">
    <location>
        <begin position="1"/>
        <end position="40"/>
    </location>
</feature>
<evidence type="ECO:0000256" key="1">
    <source>
        <dbReference type="SAM" id="MobiDB-lite"/>
    </source>
</evidence>
<evidence type="ECO:0000313" key="3">
    <source>
        <dbReference type="Proteomes" id="UP000726737"/>
    </source>
</evidence>
<keyword evidence="3" id="KW-1185">Reference proteome</keyword>
<proteinExistence type="predicted"/>
<feature type="compositionally biased region" description="Polar residues" evidence="1">
    <location>
        <begin position="491"/>
        <end position="511"/>
    </location>
</feature>
<feature type="compositionally biased region" description="Basic residues" evidence="1">
    <location>
        <begin position="1"/>
        <end position="11"/>
    </location>
</feature>